<keyword evidence="1" id="KW-0812">Transmembrane</keyword>
<protein>
    <recommendedName>
        <fullName evidence="4">Zinc finger, CCHC-type, retrotransposon Gag domain protein</fullName>
    </recommendedName>
</protein>
<dbReference type="InterPro" id="IPR043502">
    <property type="entry name" value="DNA/RNA_pol_sf"/>
</dbReference>
<evidence type="ECO:0008006" key="4">
    <source>
        <dbReference type="Google" id="ProtNLM"/>
    </source>
</evidence>
<keyword evidence="1" id="KW-1133">Transmembrane helix</keyword>
<keyword evidence="1" id="KW-0472">Membrane</keyword>
<proteinExistence type="predicted"/>
<organism evidence="2 3">
    <name type="scientific">Tanacetum coccineum</name>
    <dbReference type="NCBI Taxonomy" id="301880"/>
    <lineage>
        <taxon>Eukaryota</taxon>
        <taxon>Viridiplantae</taxon>
        <taxon>Streptophyta</taxon>
        <taxon>Embryophyta</taxon>
        <taxon>Tracheophyta</taxon>
        <taxon>Spermatophyta</taxon>
        <taxon>Magnoliopsida</taxon>
        <taxon>eudicotyledons</taxon>
        <taxon>Gunneridae</taxon>
        <taxon>Pentapetalae</taxon>
        <taxon>asterids</taxon>
        <taxon>campanulids</taxon>
        <taxon>Asterales</taxon>
        <taxon>Asteraceae</taxon>
        <taxon>Asteroideae</taxon>
        <taxon>Anthemideae</taxon>
        <taxon>Anthemidinae</taxon>
        <taxon>Tanacetum</taxon>
    </lineage>
</organism>
<keyword evidence="3" id="KW-1185">Reference proteome</keyword>
<name>A0ABQ5GXM7_9ASTR</name>
<gene>
    <name evidence="2" type="ORF">Tco_1054217</name>
</gene>
<dbReference type="SUPFAM" id="SSF56672">
    <property type="entry name" value="DNA/RNA polymerases"/>
    <property type="match status" value="1"/>
</dbReference>
<reference evidence="2" key="2">
    <citation type="submission" date="2022-01" db="EMBL/GenBank/DDBJ databases">
        <authorList>
            <person name="Yamashiro T."/>
            <person name="Shiraishi A."/>
            <person name="Satake H."/>
            <person name="Nakayama K."/>
        </authorList>
    </citation>
    <scope>NUCLEOTIDE SEQUENCE</scope>
</reference>
<evidence type="ECO:0000313" key="3">
    <source>
        <dbReference type="Proteomes" id="UP001151760"/>
    </source>
</evidence>
<reference evidence="2" key="1">
    <citation type="journal article" date="2022" name="Int. J. Mol. Sci.">
        <title>Draft Genome of Tanacetum Coccineum: Genomic Comparison of Closely Related Tanacetum-Family Plants.</title>
        <authorList>
            <person name="Yamashiro T."/>
            <person name="Shiraishi A."/>
            <person name="Nakayama K."/>
            <person name="Satake H."/>
        </authorList>
    </citation>
    <scope>NUCLEOTIDE SEQUENCE</scope>
</reference>
<accession>A0ABQ5GXM7</accession>
<comment type="caution">
    <text evidence="2">The sequence shown here is derived from an EMBL/GenBank/DDBJ whole genome shotgun (WGS) entry which is preliminary data.</text>
</comment>
<evidence type="ECO:0000313" key="2">
    <source>
        <dbReference type="EMBL" id="GJT79875.1"/>
    </source>
</evidence>
<dbReference type="EMBL" id="BQNB010018938">
    <property type="protein sequence ID" value="GJT79875.1"/>
    <property type="molecule type" value="Genomic_DNA"/>
</dbReference>
<dbReference type="Proteomes" id="UP001151760">
    <property type="component" value="Unassembled WGS sequence"/>
</dbReference>
<evidence type="ECO:0000256" key="1">
    <source>
        <dbReference type="SAM" id="Phobius"/>
    </source>
</evidence>
<feature type="transmembrane region" description="Helical" evidence="1">
    <location>
        <begin position="196"/>
        <end position="217"/>
    </location>
</feature>
<sequence>MVTTRRNSDDDVPNFEAMISAAVANALPNLTAALRTQITNDIKNGAESSGGSGGDVVPQGIHVWIERFTKLKSLAFWSAATPAEAEDWITYMEKLFQVLGCPNNFKTLLAAFKLEGIFWHTNVAQVAAAARNIELLHESGNSNKRDRDGVVRTRVLSIEVIRIGVMIRNDRIFGVRIGGLLVGMGMTARVRVRGGLLRLCLLHFFVLPVESLIRVFVIRLLGDVLLAASCERADISKTDFRTRYGLALRVLEEHERHLRIVMEILRTEEVVSKFSKCEFCYSNAFPWSILYLLDGINMDLIKVEASPNGREPTTVRRWRKFYLGLCWLLPTFVEGYCQLALTSYPDDEKGFLVVSDIHDATKKVWVVFLMHKGNLETTIQRLDVELLYRVLGGYWASMRIESKPHATDQRSLKGTTVNCGYCANVDDCTSQKVMTKAHSFSISSSRYQPKCQDLKTVLLVNWHEARCANVVSRMYDFSAGFQKALGNSLKFNKHFILKPRVIREDHTDFEDMLRLVLGMDGLNICA</sequence>